<comment type="caution">
    <text evidence="2">The sequence shown here is derived from an EMBL/GenBank/DDBJ whole genome shotgun (WGS) entry which is preliminary data.</text>
</comment>
<gene>
    <name evidence="2" type="ORF">CRG98_028328</name>
</gene>
<protein>
    <submittedName>
        <fullName evidence="2">Uncharacterized protein</fullName>
    </submittedName>
</protein>
<proteinExistence type="predicted"/>
<dbReference type="EMBL" id="PGOL01002020">
    <property type="protein sequence ID" value="PKI51299.1"/>
    <property type="molecule type" value="Genomic_DNA"/>
</dbReference>
<feature type="compositionally biased region" description="Acidic residues" evidence="1">
    <location>
        <begin position="40"/>
        <end position="55"/>
    </location>
</feature>
<organism evidence="2 3">
    <name type="scientific">Punica granatum</name>
    <name type="common">Pomegranate</name>
    <dbReference type="NCBI Taxonomy" id="22663"/>
    <lineage>
        <taxon>Eukaryota</taxon>
        <taxon>Viridiplantae</taxon>
        <taxon>Streptophyta</taxon>
        <taxon>Embryophyta</taxon>
        <taxon>Tracheophyta</taxon>
        <taxon>Spermatophyta</taxon>
        <taxon>Magnoliopsida</taxon>
        <taxon>eudicotyledons</taxon>
        <taxon>Gunneridae</taxon>
        <taxon>Pentapetalae</taxon>
        <taxon>rosids</taxon>
        <taxon>malvids</taxon>
        <taxon>Myrtales</taxon>
        <taxon>Lythraceae</taxon>
        <taxon>Punica</taxon>
    </lineage>
</organism>
<keyword evidence="3" id="KW-1185">Reference proteome</keyword>
<accession>A0A2I0J508</accession>
<evidence type="ECO:0000313" key="2">
    <source>
        <dbReference type="EMBL" id="PKI51299.1"/>
    </source>
</evidence>
<dbReference type="AlphaFoldDB" id="A0A2I0J508"/>
<evidence type="ECO:0000313" key="3">
    <source>
        <dbReference type="Proteomes" id="UP000233551"/>
    </source>
</evidence>
<dbReference type="Proteomes" id="UP000233551">
    <property type="component" value="Unassembled WGS sequence"/>
</dbReference>
<sequence>MVGEDPDPEIEAEATVEEEVVVLESELGGFWSRILKGDDGELEEEGEGQDEEEGAEGLRWDRVRESASGEEEMIAGMLQKREAGTTPLDGEKTGEFVTAIEQDIVSAGQ</sequence>
<evidence type="ECO:0000256" key="1">
    <source>
        <dbReference type="SAM" id="MobiDB-lite"/>
    </source>
</evidence>
<name>A0A2I0J508_PUNGR</name>
<feature type="region of interest" description="Disordered" evidence="1">
    <location>
        <begin position="34"/>
        <end position="59"/>
    </location>
</feature>
<reference evidence="2 3" key="1">
    <citation type="submission" date="2017-11" db="EMBL/GenBank/DDBJ databases">
        <title>De-novo sequencing of pomegranate (Punica granatum L.) genome.</title>
        <authorList>
            <person name="Akparov Z."/>
            <person name="Amiraslanov A."/>
            <person name="Hajiyeva S."/>
            <person name="Abbasov M."/>
            <person name="Kaur K."/>
            <person name="Hamwieh A."/>
            <person name="Solovyev V."/>
            <person name="Salamov A."/>
            <person name="Braich B."/>
            <person name="Kosarev P."/>
            <person name="Mahmoud A."/>
            <person name="Hajiyev E."/>
            <person name="Babayeva S."/>
            <person name="Izzatullayeva V."/>
            <person name="Mammadov A."/>
            <person name="Mammadov A."/>
            <person name="Sharifova S."/>
            <person name="Ojaghi J."/>
            <person name="Eynullazada K."/>
            <person name="Bayramov B."/>
            <person name="Abdulazimova A."/>
            <person name="Shahmuradov I."/>
        </authorList>
    </citation>
    <scope>NUCLEOTIDE SEQUENCE [LARGE SCALE GENOMIC DNA]</scope>
    <source>
        <strain evidence="3">cv. AG2017</strain>
        <tissue evidence="2">Leaf</tissue>
    </source>
</reference>